<evidence type="ECO:0000259" key="3">
    <source>
        <dbReference type="Pfam" id="PF02582"/>
    </source>
</evidence>
<protein>
    <recommendedName>
        <fullName evidence="3">DUF155 domain-containing protein</fullName>
    </recommendedName>
</protein>
<dbReference type="AlphaFoldDB" id="A0AAE9WKU5"/>
<dbReference type="PANTHER" id="PTHR16255">
    <property type="entry name" value="REQUIRED FOR MEIOTIC NUCLEAR DIVISION PROTEIN 1 HOMOLOG"/>
    <property type="match status" value="1"/>
</dbReference>
<keyword evidence="2" id="KW-0812">Transmembrane</keyword>
<dbReference type="GO" id="GO:0005739">
    <property type="term" value="C:mitochondrion"/>
    <property type="evidence" value="ECO:0007669"/>
    <property type="project" value="UniProtKB-ARBA"/>
</dbReference>
<feature type="transmembrane region" description="Helical" evidence="2">
    <location>
        <begin position="537"/>
        <end position="558"/>
    </location>
</feature>
<keyword evidence="2" id="KW-1133">Transmembrane helix</keyword>
<proteinExistence type="inferred from homology"/>
<accession>A0AAE9WKU5</accession>
<evidence type="ECO:0000313" key="4">
    <source>
        <dbReference type="EMBL" id="WBY55540.1"/>
    </source>
</evidence>
<sequence>MKRSVSQDYDDMHIKRNRSPLYLKKDNKDIYFSKYNKICKNCNEIKENTKKKKHCNKFSNSYSDDDKLNENVNKQFLKKYEQIYKRKLRKYIYQIGENNSKKMKKINKSNENDNNVENEQNNDYKIHFERKNQFSKNKSQEHNSYNILHTNKDILKKNKIIKIEKNETKYKNQNHHIPSNTHNNIKPLQVKFLCHVKSYDLKKLSIILFYKKLKYCFFDNNNILCVFLTPDKVTKSFYSIEKIYNIDNLSFKNNITEKNAQYIIFIFKNGSIVIWENFYNSKKYDYFINNLILFFNLYSNEPLLTFAIQNDKIYYSQKQKKQTSNIAKRPYIELNAHDIESEDNNVNKINEHINQDLTINPLESDIFNYDSSENYNFFFQDINKEENHEKKKKKIASTRVIYLTNNSIEQKLTISFALSQSIRLDVHEFLMDNAINILFTISKEIASNGKCSVSKKQLSNMIDVYSSIINVNAVQDFLDVPEYFWNKVQYEHMWFEMHKYMEIPERIKILNKRYTYYKDFLNVIKSEVYNKKTFNTYRIVVLLLFIHVLALIFNDMFFES</sequence>
<dbReference type="EMBL" id="CP115529">
    <property type="protein sequence ID" value="WBY55540.1"/>
    <property type="molecule type" value="Genomic_DNA"/>
</dbReference>
<gene>
    <name evidence="4" type="ORF">Py17XNL_000504399</name>
</gene>
<reference evidence="4" key="1">
    <citation type="submission" date="2023-01" db="EMBL/GenBank/DDBJ databases">
        <title>Long-Read Genome Assembly and Gene Model Annotations for the Rodent Malaria Parasite Plasmodium yoelii 17XNL.</title>
        <authorList>
            <person name="Mitchell G.J."/>
            <person name="Sebastian A."/>
            <person name="Albert I."/>
            <person name="Lindner S.E."/>
        </authorList>
    </citation>
    <scope>NUCLEOTIDE SEQUENCE</scope>
    <source>
        <strain evidence="4">17XNL clone 1.1</strain>
    </source>
</reference>
<dbReference type="PANTHER" id="PTHR16255:SF1">
    <property type="entry name" value="REQUIRED FOR MEIOTIC NUCLEAR DIVISION PROTEIN 1 HOMOLOG"/>
    <property type="match status" value="1"/>
</dbReference>
<organism evidence="4 5">
    <name type="scientific">Plasmodium yoelii yoelii</name>
    <dbReference type="NCBI Taxonomy" id="73239"/>
    <lineage>
        <taxon>Eukaryota</taxon>
        <taxon>Sar</taxon>
        <taxon>Alveolata</taxon>
        <taxon>Apicomplexa</taxon>
        <taxon>Aconoidasida</taxon>
        <taxon>Haemosporida</taxon>
        <taxon>Plasmodiidae</taxon>
        <taxon>Plasmodium</taxon>
        <taxon>Plasmodium (Vinckeia)</taxon>
    </lineage>
</organism>
<dbReference type="Proteomes" id="UP001054126">
    <property type="component" value="Chromosome 5"/>
</dbReference>
<evidence type="ECO:0000256" key="1">
    <source>
        <dbReference type="ARBA" id="ARBA00008306"/>
    </source>
</evidence>
<dbReference type="InterPro" id="IPR051624">
    <property type="entry name" value="RMD1/Sad1-interacting"/>
</dbReference>
<keyword evidence="2" id="KW-0472">Membrane</keyword>
<dbReference type="Pfam" id="PF02582">
    <property type="entry name" value="DUF155"/>
    <property type="match status" value="1"/>
</dbReference>
<name>A0AAE9WKU5_PLAYO</name>
<dbReference type="InterPro" id="IPR003734">
    <property type="entry name" value="DUF155"/>
</dbReference>
<evidence type="ECO:0000256" key="2">
    <source>
        <dbReference type="SAM" id="Phobius"/>
    </source>
</evidence>
<comment type="similarity">
    <text evidence="1">Belongs to the RMD1/sif2 family.</text>
</comment>
<feature type="domain" description="DUF155" evidence="3">
    <location>
        <begin position="264"/>
        <end position="511"/>
    </location>
</feature>
<evidence type="ECO:0000313" key="5">
    <source>
        <dbReference type="Proteomes" id="UP001054126"/>
    </source>
</evidence>